<accession>A0A9D4BSP6</accession>
<organism evidence="2 3">
    <name type="scientific">Dreissena polymorpha</name>
    <name type="common">Zebra mussel</name>
    <name type="synonym">Mytilus polymorpha</name>
    <dbReference type="NCBI Taxonomy" id="45954"/>
    <lineage>
        <taxon>Eukaryota</taxon>
        <taxon>Metazoa</taxon>
        <taxon>Spiralia</taxon>
        <taxon>Lophotrochozoa</taxon>
        <taxon>Mollusca</taxon>
        <taxon>Bivalvia</taxon>
        <taxon>Autobranchia</taxon>
        <taxon>Heteroconchia</taxon>
        <taxon>Euheterodonta</taxon>
        <taxon>Imparidentia</taxon>
        <taxon>Neoheterodontei</taxon>
        <taxon>Myida</taxon>
        <taxon>Dreissenoidea</taxon>
        <taxon>Dreissenidae</taxon>
        <taxon>Dreissena</taxon>
    </lineage>
</organism>
<keyword evidence="3" id="KW-1185">Reference proteome</keyword>
<reference evidence="2" key="2">
    <citation type="submission" date="2020-11" db="EMBL/GenBank/DDBJ databases">
        <authorList>
            <person name="McCartney M.A."/>
            <person name="Auch B."/>
            <person name="Kono T."/>
            <person name="Mallez S."/>
            <person name="Becker A."/>
            <person name="Gohl D.M."/>
            <person name="Silverstein K.A.T."/>
            <person name="Koren S."/>
            <person name="Bechman K.B."/>
            <person name="Herman A."/>
            <person name="Abrahante J.E."/>
            <person name="Garbe J."/>
        </authorList>
    </citation>
    <scope>NUCLEOTIDE SEQUENCE</scope>
    <source>
        <strain evidence="2">Duluth1</strain>
        <tissue evidence="2">Whole animal</tissue>
    </source>
</reference>
<protein>
    <submittedName>
        <fullName evidence="2">Uncharacterized protein</fullName>
    </submittedName>
</protein>
<name>A0A9D4BSP6_DREPO</name>
<feature type="region of interest" description="Disordered" evidence="1">
    <location>
        <begin position="39"/>
        <end position="61"/>
    </location>
</feature>
<reference evidence="2" key="1">
    <citation type="journal article" date="2019" name="bioRxiv">
        <title>The Genome of the Zebra Mussel, Dreissena polymorpha: A Resource for Invasive Species Research.</title>
        <authorList>
            <person name="McCartney M.A."/>
            <person name="Auch B."/>
            <person name="Kono T."/>
            <person name="Mallez S."/>
            <person name="Zhang Y."/>
            <person name="Obille A."/>
            <person name="Becker A."/>
            <person name="Abrahante J.E."/>
            <person name="Garbe J."/>
            <person name="Badalamenti J.P."/>
            <person name="Herman A."/>
            <person name="Mangelson H."/>
            <person name="Liachko I."/>
            <person name="Sullivan S."/>
            <person name="Sone E.D."/>
            <person name="Koren S."/>
            <person name="Silverstein K.A.T."/>
            <person name="Beckman K.B."/>
            <person name="Gohl D.M."/>
        </authorList>
    </citation>
    <scope>NUCLEOTIDE SEQUENCE</scope>
    <source>
        <strain evidence="2">Duluth1</strain>
        <tissue evidence="2">Whole animal</tissue>
    </source>
</reference>
<sequence length="83" mass="9577">MWCNAVNHKGAGNQGLEYILDNKRRCPRNKKSRLYFSRKNPNVTGSVRRATDPPPTVQTASHVEQTRLIHPQGERILFQNHLK</sequence>
<dbReference type="AlphaFoldDB" id="A0A9D4BSP6"/>
<gene>
    <name evidence="2" type="ORF">DPMN_066254</name>
</gene>
<dbReference type="EMBL" id="JAIWYP010000014">
    <property type="protein sequence ID" value="KAH3706864.1"/>
    <property type="molecule type" value="Genomic_DNA"/>
</dbReference>
<dbReference type="Proteomes" id="UP000828390">
    <property type="component" value="Unassembled WGS sequence"/>
</dbReference>
<evidence type="ECO:0000256" key="1">
    <source>
        <dbReference type="SAM" id="MobiDB-lite"/>
    </source>
</evidence>
<evidence type="ECO:0000313" key="3">
    <source>
        <dbReference type="Proteomes" id="UP000828390"/>
    </source>
</evidence>
<comment type="caution">
    <text evidence="2">The sequence shown here is derived from an EMBL/GenBank/DDBJ whole genome shotgun (WGS) entry which is preliminary data.</text>
</comment>
<evidence type="ECO:0000313" key="2">
    <source>
        <dbReference type="EMBL" id="KAH3706864.1"/>
    </source>
</evidence>
<proteinExistence type="predicted"/>